<gene>
    <name evidence="1" type="ORF">E2C01_097114</name>
</gene>
<organism evidence="1 2">
    <name type="scientific">Portunus trituberculatus</name>
    <name type="common">Swimming crab</name>
    <name type="synonym">Neptunus trituberculatus</name>
    <dbReference type="NCBI Taxonomy" id="210409"/>
    <lineage>
        <taxon>Eukaryota</taxon>
        <taxon>Metazoa</taxon>
        <taxon>Ecdysozoa</taxon>
        <taxon>Arthropoda</taxon>
        <taxon>Crustacea</taxon>
        <taxon>Multicrustacea</taxon>
        <taxon>Malacostraca</taxon>
        <taxon>Eumalacostraca</taxon>
        <taxon>Eucarida</taxon>
        <taxon>Decapoda</taxon>
        <taxon>Pleocyemata</taxon>
        <taxon>Brachyura</taxon>
        <taxon>Eubrachyura</taxon>
        <taxon>Portunoidea</taxon>
        <taxon>Portunidae</taxon>
        <taxon>Portuninae</taxon>
        <taxon>Portunus</taxon>
    </lineage>
</organism>
<name>A0A5B7K3M9_PORTR</name>
<dbReference type="Proteomes" id="UP000324222">
    <property type="component" value="Unassembled WGS sequence"/>
</dbReference>
<evidence type="ECO:0000313" key="1">
    <source>
        <dbReference type="EMBL" id="MPD01580.1"/>
    </source>
</evidence>
<evidence type="ECO:0000313" key="2">
    <source>
        <dbReference type="Proteomes" id="UP000324222"/>
    </source>
</evidence>
<dbReference type="EMBL" id="VSRR010127750">
    <property type="protein sequence ID" value="MPD01580.1"/>
    <property type="molecule type" value="Genomic_DNA"/>
</dbReference>
<keyword evidence="2" id="KW-1185">Reference proteome</keyword>
<reference evidence="1 2" key="1">
    <citation type="submission" date="2019-05" db="EMBL/GenBank/DDBJ databases">
        <title>Another draft genome of Portunus trituberculatus and its Hox gene families provides insights of decapod evolution.</title>
        <authorList>
            <person name="Jeong J.-H."/>
            <person name="Song I."/>
            <person name="Kim S."/>
            <person name="Choi T."/>
            <person name="Kim D."/>
            <person name="Ryu S."/>
            <person name="Kim W."/>
        </authorList>
    </citation>
    <scope>NUCLEOTIDE SEQUENCE [LARGE SCALE GENOMIC DNA]</scope>
    <source>
        <tissue evidence="1">Muscle</tissue>
    </source>
</reference>
<sequence>MVLMMVVVKLDANTLQELVRRLPGVCCKLGLVKGEESPCTHHSLSSNASRCEFLSRTSSVGNIALRSFR</sequence>
<dbReference type="AlphaFoldDB" id="A0A5B7K3M9"/>
<proteinExistence type="predicted"/>
<dbReference type="OrthoDB" id="9996086at2759"/>
<comment type="caution">
    <text evidence="1">The sequence shown here is derived from an EMBL/GenBank/DDBJ whole genome shotgun (WGS) entry which is preliminary data.</text>
</comment>
<protein>
    <submittedName>
        <fullName evidence="1">Uncharacterized protein</fullName>
    </submittedName>
</protein>
<accession>A0A5B7K3M9</accession>